<dbReference type="PANTHER" id="PTHR15954">
    <property type="entry name" value="VACUOLAR PROTEIN SORTING-ASSOCIATED PROTEIN 51 HOMOLOG"/>
    <property type="match status" value="1"/>
</dbReference>
<keyword evidence="2" id="KW-0333">Golgi apparatus</keyword>
<dbReference type="GO" id="GO:0048193">
    <property type="term" value="P:Golgi vesicle transport"/>
    <property type="evidence" value="ECO:0007669"/>
    <property type="project" value="TreeGrafter"/>
</dbReference>
<dbReference type="GO" id="GO:0007030">
    <property type="term" value="P:Golgi organization"/>
    <property type="evidence" value="ECO:0007669"/>
    <property type="project" value="UniProtKB-UniRule"/>
</dbReference>
<comment type="function">
    <text evidence="2">Acts as component of the GARP complex that is involved in retrograde transport from early and late endosomes to the trans-Golgi network (TGN).</text>
</comment>
<dbReference type="PANTHER" id="PTHR15954:SF4">
    <property type="entry name" value="VACUOLAR PROTEIN SORTING-ASSOCIATED PROTEIN 51 HOMOLOG"/>
    <property type="match status" value="1"/>
</dbReference>
<keyword evidence="2" id="KW-0813">Transport</keyword>
<comment type="caution">
    <text evidence="3">The sequence shown here is derived from an EMBL/GenBank/DDBJ whole genome shotgun (WGS) entry which is preliminary data.</text>
</comment>
<reference evidence="3 4" key="1">
    <citation type="submission" date="2016-05" db="EMBL/GenBank/DDBJ databases">
        <title>Nuclear genome of Blastocystis sp. subtype 1 NandII.</title>
        <authorList>
            <person name="Gentekaki E."/>
            <person name="Curtis B."/>
            <person name="Stairs C."/>
            <person name="Eme L."/>
            <person name="Herman E."/>
            <person name="Klimes V."/>
            <person name="Arias M.C."/>
            <person name="Elias M."/>
            <person name="Hilliou F."/>
            <person name="Klute M."/>
            <person name="Malik S.-B."/>
            <person name="Pightling A."/>
            <person name="Rachubinski R."/>
            <person name="Salas D."/>
            <person name="Schlacht A."/>
            <person name="Suga H."/>
            <person name="Archibald J."/>
            <person name="Ball S.G."/>
            <person name="Clark G."/>
            <person name="Dacks J."/>
            <person name="Van Der Giezen M."/>
            <person name="Tsaousis A."/>
            <person name="Roger A."/>
        </authorList>
    </citation>
    <scope>NUCLEOTIDE SEQUENCE [LARGE SCALE GENOMIC DNA]</scope>
    <source>
        <strain evidence="4">ATCC 50177 / NandII</strain>
    </source>
</reference>
<dbReference type="AlphaFoldDB" id="A0A196SBW8"/>
<evidence type="ECO:0000256" key="1">
    <source>
        <dbReference type="ARBA" id="ARBA00006080"/>
    </source>
</evidence>
<keyword evidence="4" id="KW-1185">Reference proteome</keyword>
<dbReference type="GO" id="GO:0006869">
    <property type="term" value="P:lipid transport"/>
    <property type="evidence" value="ECO:0007669"/>
    <property type="project" value="UniProtKB-UniRule"/>
</dbReference>
<dbReference type="Proteomes" id="UP000078348">
    <property type="component" value="Unassembled WGS sequence"/>
</dbReference>
<dbReference type="InterPro" id="IPR014812">
    <property type="entry name" value="Vps51"/>
</dbReference>
<keyword evidence="2" id="KW-0445">Lipid transport</keyword>
<comment type="subunit">
    <text evidence="2">Component of the Golgi-associated retrograde protein (GARP) complex.</text>
</comment>
<dbReference type="GO" id="GO:0000938">
    <property type="term" value="C:GARP complex"/>
    <property type="evidence" value="ECO:0007669"/>
    <property type="project" value="UniProtKB-UniRule"/>
</dbReference>
<gene>
    <name evidence="3" type="ORF">AV274_4714</name>
</gene>
<comment type="subcellular location">
    <subcellularLocation>
        <location evidence="2">Golgi apparatus</location>
        <location evidence="2">trans-Golgi network</location>
    </subcellularLocation>
</comment>
<dbReference type="GO" id="GO:0016020">
    <property type="term" value="C:membrane"/>
    <property type="evidence" value="ECO:0007669"/>
    <property type="project" value="TreeGrafter"/>
</dbReference>
<evidence type="ECO:0000256" key="2">
    <source>
        <dbReference type="RuleBase" id="RU368010"/>
    </source>
</evidence>
<dbReference type="GO" id="GO:0007041">
    <property type="term" value="P:lysosomal transport"/>
    <property type="evidence" value="ECO:0007669"/>
    <property type="project" value="TreeGrafter"/>
</dbReference>
<name>A0A196SBW8_BLAHN</name>
<dbReference type="GO" id="GO:0032456">
    <property type="term" value="P:endocytic recycling"/>
    <property type="evidence" value="ECO:0007669"/>
    <property type="project" value="TreeGrafter"/>
</dbReference>
<sequence>MSYPSSDISDDEEDHAMDNIRAMLQNYYGTEQTEEVKEEDYYDMDSKVFDKDKYIPKVLKEQSLPELMKTNIKVITEAKQLDSDMQKLVYENYSRFMTASKTVRTLQENVGDMEKRMSSLMERIQTVSSTTNTIGSSLDANRTKVDKLVLGAADPKLTPVVLNPALVAQLATLSLSPRLALALFAACRGLSKQAVKAVAQTLLDYTPEDPSVDQEALTLGLNLAGIVHACNATAAAMLRGFCVLLAKQCAALFVSGAVNGEGAEGFVADASLEVARLLYTAFEDCNEVVCDAAVALATGEAETLVHAEAKESEELYEYIEKSMSTRVKVVPAEIRATMADVMSCVLACFAKNVGEEIRANVMYDYQYRSVEVNLAFLLTMAKGVLKDTSAVKERFMDTLNSAFERCYEPGDMEEEVQKKEILAAMEHFTELVTEK</sequence>
<comment type="similarity">
    <text evidence="1 2">Belongs to the VPS51 family.</text>
</comment>
<evidence type="ECO:0000313" key="3">
    <source>
        <dbReference type="EMBL" id="OAO13607.1"/>
    </source>
</evidence>
<dbReference type="EMBL" id="LXWW01000363">
    <property type="protein sequence ID" value="OAO13607.1"/>
    <property type="molecule type" value="Genomic_DNA"/>
</dbReference>
<dbReference type="OrthoDB" id="203678at2759"/>
<evidence type="ECO:0000313" key="4">
    <source>
        <dbReference type="Proteomes" id="UP000078348"/>
    </source>
</evidence>
<organism evidence="3 4">
    <name type="scientific">Blastocystis sp. subtype 1 (strain ATCC 50177 / NandII)</name>
    <dbReference type="NCBI Taxonomy" id="478820"/>
    <lineage>
        <taxon>Eukaryota</taxon>
        <taxon>Sar</taxon>
        <taxon>Stramenopiles</taxon>
        <taxon>Bigyra</taxon>
        <taxon>Opalozoa</taxon>
        <taxon>Opalinata</taxon>
        <taxon>Blastocystidae</taxon>
        <taxon>Blastocystis</taxon>
    </lineage>
</organism>
<dbReference type="GO" id="GO:0042147">
    <property type="term" value="P:retrograde transport, endosome to Golgi"/>
    <property type="evidence" value="ECO:0007669"/>
    <property type="project" value="UniProtKB-UniRule"/>
</dbReference>
<protein>
    <recommendedName>
        <fullName evidence="2">Vacuolar protein sorting-associated protein 51 homolog</fullName>
    </recommendedName>
</protein>
<dbReference type="STRING" id="478820.A0A196SBW8"/>
<dbReference type="GO" id="GO:0015031">
    <property type="term" value="P:protein transport"/>
    <property type="evidence" value="ECO:0007669"/>
    <property type="project" value="UniProtKB-UniRule"/>
</dbReference>
<dbReference type="GO" id="GO:0005829">
    <property type="term" value="C:cytosol"/>
    <property type="evidence" value="ECO:0007669"/>
    <property type="project" value="GOC"/>
</dbReference>
<accession>A0A196SBW8</accession>
<dbReference type="GO" id="GO:1990745">
    <property type="term" value="C:EARP complex"/>
    <property type="evidence" value="ECO:0007669"/>
    <property type="project" value="TreeGrafter"/>
</dbReference>
<dbReference type="Pfam" id="PF08700">
    <property type="entry name" value="VPS51_Exo84_N"/>
    <property type="match status" value="1"/>
</dbReference>
<keyword evidence="2" id="KW-0653">Protein transport</keyword>
<proteinExistence type="inferred from homology"/>